<dbReference type="NCBIfam" id="TIGR02669">
    <property type="entry name" value="SpoIID_LytB"/>
    <property type="match status" value="1"/>
</dbReference>
<proteinExistence type="predicted"/>
<dbReference type="Pfam" id="PF08486">
    <property type="entry name" value="SpoIID"/>
    <property type="match status" value="1"/>
</dbReference>
<evidence type="ECO:0000313" key="4">
    <source>
        <dbReference type="Proteomes" id="UP000265882"/>
    </source>
</evidence>
<feature type="signal peptide" evidence="1">
    <location>
        <begin position="1"/>
        <end position="22"/>
    </location>
</feature>
<feature type="chain" id="PRO_5017300511" evidence="1">
    <location>
        <begin position="23"/>
        <end position="608"/>
    </location>
</feature>
<dbReference type="PANTHER" id="PTHR30032">
    <property type="entry name" value="N-ACETYLMURAMOYL-L-ALANINE AMIDASE-RELATED"/>
    <property type="match status" value="1"/>
</dbReference>
<reference evidence="3 4" key="1">
    <citation type="journal article" date="2017" name="ISME J.">
        <title>Energy and carbon metabolisms in a deep terrestrial subsurface fluid microbial community.</title>
        <authorList>
            <person name="Momper L."/>
            <person name="Jungbluth S.P."/>
            <person name="Lee M.D."/>
            <person name="Amend J.P."/>
        </authorList>
    </citation>
    <scope>NUCLEOTIDE SEQUENCE [LARGE SCALE GENOMIC DNA]</scope>
    <source>
        <strain evidence="3">SURF_5</strain>
    </source>
</reference>
<dbReference type="Gene3D" id="3.30.70.1070">
    <property type="entry name" value="Sporulation related repeat"/>
    <property type="match status" value="1"/>
</dbReference>
<gene>
    <name evidence="3" type="ORF">C4520_14450</name>
</gene>
<keyword evidence="1" id="KW-0732">Signal</keyword>
<evidence type="ECO:0000313" key="3">
    <source>
        <dbReference type="EMBL" id="RJP18450.1"/>
    </source>
</evidence>
<sequence length="608" mass="67311">MALKRNHIVFLPFVLLLFFACARRQTAVAPPSPVDDGPVVEESCVAEPVPDQTAADADASDVGEELIEAVDEALIEEVTDEEADEGTDEEIQVVEPKKIEPREAFVEPTLKIQILKEADSILVTSESEMYLNFDSKTMKVEPGRRIRFRLRSARVGVQMYPVGVATFRGSEYEKALQFAEKWKSDGYTVRLIKAGGPFVHADGSVMDTTVYWVALGSFKKKADAEAFRDKMNRWGHSAWIIDESVLNPKGNIEILDGTDTVYSYADSHVALTADQPIEVHNVPFGDGFWVSGNCENRRYISPLEIFIDKHGKLSAINLVTLEEYVKGVVPVEIRLNAPDEALKVQAIAARTEALAKLGIKHVFDPFDFCASQHCQEFGGLARRTVRTDAAVDATRGLVLMREGRLIDAVYSANCGGHTEHNENVWSSRPAASLRGVSELFSNPESFDSPLKDSQLASWLKCTPRAYCADPRAGSSKNFRWHVSFTAKQMNAAVNKYYKVGTVKDIKVLKRGVSGRALRVRIVGSRDIAVIYKELEIRRVLGKLKSTMFVLEIKKDSAGNPVRFNFLGGGWGHGVGMCQAGAEGMALQGFQHDAILKHYFTGAEIVKLY</sequence>
<evidence type="ECO:0000256" key="1">
    <source>
        <dbReference type="SAM" id="SignalP"/>
    </source>
</evidence>
<comment type="caution">
    <text evidence="3">The sequence shown here is derived from an EMBL/GenBank/DDBJ whole genome shotgun (WGS) entry which is preliminary data.</text>
</comment>
<dbReference type="PANTHER" id="PTHR30032:SF4">
    <property type="entry name" value="AMIDASE ENHANCER"/>
    <property type="match status" value="1"/>
</dbReference>
<name>A0A3A4NMT6_ABYX5</name>
<evidence type="ECO:0000259" key="2">
    <source>
        <dbReference type="Pfam" id="PF08486"/>
    </source>
</evidence>
<dbReference type="GO" id="GO:0042834">
    <property type="term" value="F:peptidoglycan binding"/>
    <property type="evidence" value="ECO:0007669"/>
    <property type="project" value="InterPro"/>
</dbReference>
<dbReference type="EMBL" id="QZKU01000101">
    <property type="protein sequence ID" value="RJP18450.1"/>
    <property type="molecule type" value="Genomic_DNA"/>
</dbReference>
<dbReference type="GO" id="GO:0030288">
    <property type="term" value="C:outer membrane-bounded periplasmic space"/>
    <property type="evidence" value="ECO:0007669"/>
    <property type="project" value="TreeGrafter"/>
</dbReference>
<dbReference type="InterPro" id="IPR051922">
    <property type="entry name" value="Bact_Sporulation_Assoc"/>
</dbReference>
<feature type="domain" description="Sporulation stage II protein D amidase enhancer LytB N-terminal" evidence="2">
    <location>
        <begin position="310"/>
        <end position="400"/>
    </location>
</feature>
<dbReference type="InterPro" id="IPR013693">
    <property type="entry name" value="SpoIID/LytB_N"/>
</dbReference>
<dbReference type="GO" id="GO:0030435">
    <property type="term" value="P:sporulation resulting in formation of a cellular spore"/>
    <property type="evidence" value="ECO:0007669"/>
    <property type="project" value="InterPro"/>
</dbReference>
<dbReference type="AlphaFoldDB" id="A0A3A4NMT6"/>
<organism evidence="3 4">
    <name type="scientific">Abyssobacteria bacterium (strain SURF_5)</name>
    <dbReference type="NCBI Taxonomy" id="2093360"/>
    <lineage>
        <taxon>Bacteria</taxon>
        <taxon>Pseudomonadati</taxon>
        <taxon>Candidatus Hydrogenedentota</taxon>
        <taxon>Candidatus Abyssobacteria</taxon>
    </lineage>
</organism>
<dbReference type="InterPro" id="IPR036680">
    <property type="entry name" value="SPOR-like_sf"/>
</dbReference>
<dbReference type="Proteomes" id="UP000265882">
    <property type="component" value="Unassembled WGS sequence"/>
</dbReference>
<dbReference type="PROSITE" id="PS51257">
    <property type="entry name" value="PROKAR_LIPOPROTEIN"/>
    <property type="match status" value="1"/>
</dbReference>
<dbReference type="InterPro" id="IPR013486">
    <property type="entry name" value="SpoIID/LytB"/>
</dbReference>
<accession>A0A3A4NMT6</accession>
<protein>
    <submittedName>
        <fullName evidence="3">SpoIID/LytB domain-containing protein</fullName>
    </submittedName>
</protein>